<dbReference type="RefSeq" id="WP_114280669.1">
    <property type="nucleotide sequence ID" value="NZ_QPJY01000009.1"/>
</dbReference>
<accession>A0A369BY07</accession>
<comment type="similarity">
    <text evidence="1">Belongs to the V-ATPase V0D/AC39 subunit family.</text>
</comment>
<dbReference type="InterPro" id="IPR002843">
    <property type="entry name" value="ATPase_V0-cplx_csu/dsu"/>
</dbReference>
<dbReference type="InterPro" id="IPR044911">
    <property type="entry name" value="V-type_ATPase_csu/dsu_dom_3"/>
</dbReference>
<evidence type="ECO:0000313" key="4">
    <source>
        <dbReference type="EMBL" id="RCX26590.1"/>
    </source>
</evidence>
<sequence>MGAVARYAYLNARVSVMAARLLPEAQIESLIEQPLREGAGMLAESGVDLGLDESEIEPTVLEQAWLLSLLEDLKVLGRCLSGNARDLLIYWIRRFELGNLKAIIRGKMAGSSAAAIREELLDLGSFTTLRLDQLLASEDVAELLRLLEDTPYGDIARQARAVFEERHDSFMLDAALDRRYYAGLAKRVKAFRGEDRQHLDRLLGAVIDHVNLVWLLRYRLAYGLPPAETYYLLVQGGYRISSSDWQELARMGSLLEVLEALPPGLRELLDGADTVSEVQLRLEQESRRIAESILTRTAFNLARALAYLVLREKEMHQVLAVLKGRRLGLSPSLIRFAAGFAALGAV</sequence>
<evidence type="ECO:0000313" key="5">
    <source>
        <dbReference type="Proteomes" id="UP000252707"/>
    </source>
</evidence>
<organism evidence="4 5">
    <name type="scientific">Thioalbus denitrificans</name>
    <dbReference type="NCBI Taxonomy" id="547122"/>
    <lineage>
        <taxon>Bacteria</taxon>
        <taxon>Pseudomonadati</taxon>
        <taxon>Pseudomonadota</taxon>
        <taxon>Gammaproteobacteria</taxon>
        <taxon>Chromatiales</taxon>
        <taxon>Ectothiorhodospiraceae</taxon>
        <taxon>Thioalbus</taxon>
    </lineage>
</organism>
<dbReference type="PANTHER" id="PTHR38682">
    <property type="entry name" value="V-TYPE ATP SYNTHASE SUBUNIT C"/>
    <property type="match status" value="1"/>
</dbReference>
<dbReference type="InterPro" id="IPR035067">
    <property type="entry name" value="V-type_ATPase_csu/dsu"/>
</dbReference>
<dbReference type="Proteomes" id="UP000252707">
    <property type="component" value="Unassembled WGS sequence"/>
</dbReference>
<keyword evidence="3" id="KW-0406">Ion transport</keyword>
<dbReference type="InterPro" id="IPR050873">
    <property type="entry name" value="V-ATPase_V0D/AC39_subunit"/>
</dbReference>
<evidence type="ECO:0000256" key="3">
    <source>
        <dbReference type="ARBA" id="ARBA00023065"/>
    </source>
</evidence>
<dbReference type="Pfam" id="PF01992">
    <property type="entry name" value="vATP-synt_AC39"/>
    <property type="match status" value="1"/>
</dbReference>
<keyword evidence="5" id="KW-1185">Reference proteome</keyword>
<comment type="caution">
    <text evidence="4">The sequence shown here is derived from an EMBL/GenBank/DDBJ whole genome shotgun (WGS) entry which is preliminary data.</text>
</comment>
<dbReference type="Gene3D" id="1.20.1690.10">
    <property type="entry name" value="V-type ATP synthase subunit C domain"/>
    <property type="match status" value="2"/>
</dbReference>
<dbReference type="EMBL" id="QPJY01000009">
    <property type="protein sequence ID" value="RCX26590.1"/>
    <property type="molecule type" value="Genomic_DNA"/>
</dbReference>
<dbReference type="InterPro" id="IPR036079">
    <property type="entry name" value="ATPase_csu/dsu_sf"/>
</dbReference>
<evidence type="ECO:0000256" key="2">
    <source>
        <dbReference type="ARBA" id="ARBA00022448"/>
    </source>
</evidence>
<gene>
    <name evidence="4" type="ORF">DFQ59_109119</name>
</gene>
<dbReference type="Gene3D" id="1.10.132.50">
    <property type="entry name" value="ATP synthase (C/AC39) subunit, domain 3"/>
    <property type="match status" value="1"/>
</dbReference>
<reference evidence="4 5" key="1">
    <citation type="submission" date="2018-07" db="EMBL/GenBank/DDBJ databases">
        <title>Genomic Encyclopedia of Type Strains, Phase IV (KMG-IV): sequencing the most valuable type-strain genomes for metagenomic binning, comparative biology and taxonomic classification.</title>
        <authorList>
            <person name="Goeker M."/>
        </authorList>
    </citation>
    <scope>NUCLEOTIDE SEQUENCE [LARGE SCALE GENOMIC DNA]</scope>
    <source>
        <strain evidence="4 5">DSM 26407</strain>
    </source>
</reference>
<protein>
    <submittedName>
        <fullName evidence="4">V/A-type H+-transporting ATPase subunit C</fullName>
    </submittedName>
</protein>
<dbReference type="AlphaFoldDB" id="A0A369BY07"/>
<evidence type="ECO:0000256" key="1">
    <source>
        <dbReference type="ARBA" id="ARBA00006709"/>
    </source>
</evidence>
<keyword evidence="2" id="KW-0813">Transport</keyword>
<dbReference type="OrthoDB" id="5757004at2"/>
<name>A0A369BY07_9GAMM</name>
<dbReference type="SUPFAM" id="SSF103486">
    <property type="entry name" value="V-type ATP synthase subunit C"/>
    <property type="match status" value="1"/>
</dbReference>
<dbReference type="GO" id="GO:0046961">
    <property type="term" value="F:proton-transporting ATPase activity, rotational mechanism"/>
    <property type="evidence" value="ECO:0007669"/>
    <property type="project" value="InterPro"/>
</dbReference>
<dbReference type="PANTHER" id="PTHR38682:SF1">
    <property type="entry name" value="V-TYPE ATP SYNTHASE SUBUNIT C"/>
    <property type="match status" value="1"/>
</dbReference>
<proteinExistence type="inferred from homology"/>